<comment type="caution">
    <text evidence="1">The sequence shown here is derived from an EMBL/GenBank/DDBJ whole genome shotgun (WGS) entry which is preliminary data.</text>
</comment>
<organism evidence="1 2">
    <name type="scientific">Filobacillus milosensis</name>
    <dbReference type="NCBI Taxonomy" id="94137"/>
    <lineage>
        <taxon>Bacteria</taxon>
        <taxon>Bacillati</taxon>
        <taxon>Bacillota</taxon>
        <taxon>Bacilli</taxon>
        <taxon>Bacillales</taxon>
        <taxon>Bacillaceae</taxon>
        <taxon>Filobacillus</taxon>
    </lineage>
</organism>
<protein>
    <submittedName>
        <fullName evidence="1">Competence protein</fullName>
    </submittedName>
</protein>
<dbReference type="AlphaFoldDB" id="A0A4Y8IQ64"/>
<keyword evidence="2" id="KW-1185">Reference proteome</keyword>
<gene>
    <name evidence="1" type="ORF">E3U55_07125</name>
</gene>
<dbReference type="EMBL" id="SOPW01000006">
    <property type="protein sequence ID" value="TFB22066.1"/>
    <property type="molecule type" value="Genomic_DNA"/>
</dbReference>
<dbReference type="RefSeq" id="WP_134339741.1">
    <property type="nucleotide sequence ID" value="NZ_SOPW01000006.1"/>
</dbReference>
<proteinExistence type="predicted"/>
<dbReference type="Pfam" id="PF06338">
    <property type="entry name" value="ComK"/>
    <property type="match status" value="1"/>
</dbReference>
<dbReference type="GO" id="GO:0030420">
    <property type="term" value="P:establishment of competence for transformation"/>
    <property type="evidence" value="ECO:0007669"/>
    <property type="project" value="InterPro"/>
</dbReference>
<name>A0A4Y8IQ64_9BACI</name>
<dbReference type="Proteomes" id="UP000297975">
    <property type="component" value="Unassembled WGS sequence"/>
</dbReference>
<sequence length="170" mass="19672">MKFNDTPKISGKTMVIRPYELGEDNFGSYVLEKGGEYYTHLNPRQLMDQTCKEYGADLRGRLNGTQHISGVNRKAPIAIDTHSQVFYVPTTSPKSKECTWLCYNHIQYIEKVKPKVTKVHFNNGKEIILDISYSSLNNQLQKTAQYSDMLEKRVRKLQKEIELDLLELQP</sequence>
<dbReference type="OrthoDB" id="2417337at2"/>
<reference evidence="1 2" key="1">
    <citation type="submission" date="2019-03" db="EMBL/GenBank/DDBJ databases">
        <authorList>
            <person name="He R.-H."/>
        </authorList>
    </citation>
    <scope>NUCLEOTIDE SEQUENCE [LARGE SCALE GENOMIC DNA]</scope>
    <source>
        <strain evidence="2">SH 714</strain>
    </source>
</reference>
<accession>A0A4Y8IQ64</accession>
<dbReference type="InterPro" id="IPR010461">
    <property type="entry name" value="ComK"/>
</dbReference>
<evidence type="ECO:0000313" key="2">
    <source>
        <dbReference type="Proteomes" id="UP000297975"/>
    </source>
</evidence>
<evidence type="ECO:0000313" key="1">
    <source>
        <dbReference type="EMBL" id="TFB22066.1"/>
    </source>
</evidence>